<evidence type="ECO:0000313" key="1">
    <source>
        <dbReference type="EMBL" id="VEI02447.1"/>
    </source>
</evidence>
<keyword evidence="2" id="KW-1185">Reference proteome</keyword>
<evidence type="ECO:0000313" key="2">
    <source>
        <dbReference type="Proteomes" id="UP000277858"/>
    </source>
</evidence>
<dbReference type="InterPro" id="IPR011010">
    <property type="entry name" value="DNA_brk_join_enz"/>
</dbReference>
<proteinExistence type="predicted"/>
<protein>
    <submittedName>
        <fullName evidence="1">Uncharacterized protein</fullName>
    </submittedName>
</protein>
<gene>
    <name evidence="1" type="ORF">NCTC13652_00622</name>
</gene>
<name>A0A448NX14_9ACTN</name>
<dbReference type="STRING" id="1122997.GCA_000425285_01455"/>
<dbReference type="Proteomes" id="UP000277858">
    <property type="component" value="Chromosome"/>
</dbReference>
<sequence>MSTRKGLNSRFRPPRTCFTCGVNAAAWTWPAVDYCYDCLPGGPFPAPPCERCGSKNYYSQGLCDRCHPGSPEYVGSCKDSLAWGVYRRHNWKCWQCRWWSSHYPVGDCLYCGRHVTVGDQGACRLCLENARRIQVPGRPLDFEEGARLGLQLFFANMAPRRKPKQPRQSVRAARILLAQQAEEISDWEQPALFDLAPDPDVLRELTTAQARDWSWRTDGIVFEHAERFGWSKRQTNQVRRSVKMLQILAPEGAMTIRASEVIRLRRYDSDSNVRSTLDVLDAAGILIDDRIPTIDRYFAGKFDQLPDTMRTQLELWFDIMLNGSRIPPRRKPREETTVRVQIIGLAPIVTAWAEAGYQSLAEISPAVLVDSLPEESAKRQVAMLGLRSLFAILKGRKLVFTDPTSSLGSYQFSSTTPLPLEPAQIRAVLGHDDPAIALAVAIVAFHALTNLQVRNLQLTDISDGRLTMPDGRAVLLAGPVRDRLARWLDYRAAKWPNTRNPHLFVTMQTAPRLSSPGHQFPWKKAGISAKALREDRILAEVHATGGDQRRLKDLFGLSIEGTNRYVDTLEHPDLTTPT</sequence>
<dbReference type="SUPFAM" id="SSF56349">
    <property type="entry name" value="DNA breaking-rejoining enzymes"/>
    <property type="match status" value="1"/>
</dbReference>
<dbReference type="AlphaFoldDB" id="A0A448NX14"/>
<dbReference type="EMBL" id="LR134473">
    <property type="protein sequence ID" value="VEI02447.1"/>
    <property type="molecule type" value="Genomic_DNA"/>
</dbReference>
<accession>A0A448NX14</accession>
<dbReference type="GO" id="GO:0003677">
    <property type="term" value="F:DNA binding"/>
    <property type="evidence" value="ECO:0007669"/>
    <property type="project" value="InterPro"/>
</dbReference>
<reference evidence="1 2" key="1">
    <citation type="submission" date="2018-12" db="EMBL/GenBank/DDBJ databases">
        <authorList>
            <consortium name="Pathogen Informatics"/>
        </authorList>
    </citation>
    <scope>NUCLEOTIDE SEQUENCE [LARGE SCALE GENOMIC DNA]</scope>
    <source>
        <strain evidence="1 2">NCTC13652</strain>
    </source>
</reference>
<organism evidence="1 2">
    <name type="scientific">Acidipropionibacterium jensenii</name>
    <dbReference type="NCBI Taxonomy" id="1749"/>
    <lineage>
        <taxon>Bacteria</taxon>
        <taxon>Bacillati</taxon>
        <taxon>Actinomycetota</taxon>
        <taxon>Actinomycetes</taxon>
        <taxon>Propionibacteriales</taxon>
        <taxon>Propionibacteriaceae</taxon>
        <taxon>Acidipropionibacterium</taxon>
    </lineage>
</organism>